<dbReference type="RefSeq" id="WP_170860989.1">
    <property type="nucleotide sequence ID" value="NZ_FOEE01000003.1"/>
</dbReference>
<dbReference type="EMBL" id="FOEE01000003">
    <property type="protein sequence ID" value="SEO71912.1"/>
    <property type="molecule type" value="Genomic_DNA"/>
</dbReference>
<name>A0A1H8RZY7_9ACTN</name>
<proteinExistence type="predicted"/>
<reference evidence="4" key="1">
    <citation type="submission" date="2016-10" db="EMBL/GenBank/DDBJ databases">
        <authorList>
            <person name="Varghese N."/>
            <person name="Submissions S."/>
        </authorList>
    </citation>
    <scope>NUCLEOTIDE SEQUENCE [LARGE SCALE GENOMIC DNA]</scope>
    <source>
        <strain evidence="4">DSM 45413</strain>
    </source>
</reference>
<evidence type="ECO:0000256" key="1">
    <source>
        <dbReference type="ARBA" id="ARBA00022801"/>
    </source>
</evidence>
<evidence type="ECO:0000313" key="4">
    <source>
        <dbReference type="Proteomes" id="UP000198960"/>
    </source>
</evidence>
<dbReference type="PANTHER" id="PTHR43798">
    <property type="entry name" value="MONOACYLGLYCEROL LIPASE"/>
    <property type="match status" value="1"/>
</dbReference>
<sequence>MTGRGAGAPPEGLAVRIEGDPGGATVVLVHGGADRAGTFRPLLPHLGGLRVVTYDRRGYGRSLAAAPPVSLVDHARDLLGVVAAQPAPCAVVAHSLGGNVALLAATLDPLAFPALGVWEPALPWVDWWPQATRDYCAAAAAAPDPAAEAESMARGILGEEGWARLDEDVRAARRAEGRAYQVDLASQLSAPYRFTDVTVPTVVGYGTASSEDRRIGGPWLREQLPDARLFVVEGATHWGHRTHPAEFARLVRRVVDLAAERHRGAPSSEETPR</sequence>
<dbReference type="InterPro" id="IPR029058">
    <property type="entry name" value="AB_hydrolase_fold"/>
</dbReference>
<keyword evidence="4" id="KW-1185">Reference proteome</keyword>
<dbReference type="Gene3D" id="3.40.50.1820">
    <property type="entry name" value="alpha/beta hydrolase"/>
    <property type="match status" value="1"/>
</dbReference>
<keyword evidence="1 3" id="KW-0378">Hydrolase</keyword>
<gene>
    <name evidence="3" type="ORF">SAMN05660991_01451</name>
</gene>
<dbReference type="SUPFAM" id="SSF53474">
    <property type="entry name" value="alpha/beta-Hydrolases"/>
    <property type="match status" value="1"/>
</dbReference>
<dbReference type="GO" id="GO:0016020">
    <property type="term" value="C:membrane"/>
    <property type="evidence" value="ECO:0007669"/>
    <property type="project" value="TreeGrafter"/>
</dbReference>
<dbReference type="InterPro" id="IPR050266">
    <property type="entry name" value="AB_hydrolase_sf"/>
</dbReference>
<dbReference type="Proteomes" id="UP000198960">
    <property type="component" value="Unassembled WGS sequence"/>
</dbReference>
<dbReference type="InterPro" id="IPR000073">
    <property type="entry name" value="AB_hydrolase_1"/>
</dbReference>
<dbReference type="PANTHER" id="PTHR43798:SF31">
    <property type="entry name" value="AB HYDROLASE SUPERFAMILY PROTEIN YCLE"/>
    <property type="match status" value="1"/>
</dbReference>
<evidence type="ECO:0000313" key="3">
    <source>
        <dbReference type="EMBL" id="SEO71912.1"/>
    </source>
</evidence>
<accession>A0A1H8RZY7</accession>
<evidence type="ECO:0000259" key="2">
    <source>
        <dbReference type="Pfam" id="PF12697"/>
    </source>
</evidence>
<dbReference type="AlphaFoldDB" id="A0A1H8RZY7"/>
<feature type="domain" description="AB hydrolase-1" evidence="2">
    <location>
        <begin position="26"/>
        <end position="249"/>
    </location>
</feature>
<dbReference type="GO" id="GO:0016787">
    <property type="term" value="F:hydrolase activity"/>
    <property type="evidence" value="ECO:0007669"/>
    <property type="project" value="UniProtKB-KW"/>
</dbReference>
<dbReference type="Pfam" id="PF12697">
    <property type="entry name" value="Abhydrolase_6"/>
    <property type="match status" value="1"/>
</dbReference>
<dbReference type="STRING" id="673521.SAMN05660991_01451"/>
<protein>
    <submittedName>
        <fullName evidence="3">Lysophospholipase, alpha-beta hydrolase superfamily</fullName>
    </submittedName>
</protein>
<organism evidence="3 4">
    <name type="scientific">Trujillonella endophytica</name>
    <dbReference type="NCBI Taxonomy" id="673521"/>
    <lineage>
        <taxon>Bacteria</taxon>
        <taxon>Bacillati</taxon>
        <taxon>Actinomycetota</taxon>
        <taxon>Actinomycetes</taxon>
        <taxon>Geodermatophilales</taxon>
        <taxon>Geodermatophilaceae</taxon>
        <taxon>Trujillonella</taxon>
    </lineage>
</organism>